<keyword evidence="3" id="KW-1133">Transmembrane helix</keyword>
<keyword evidence="3" id="KW-0812">Transmembrane</keyword>
<dbReference type="CDD" id="cd02440">
    <property type="entry name" value="AdoMet_MTases"/>
    <property type="match status" value="1"/>
</dbReference>
<keyword evidence="2" id="KW-0489">Methyltransferase</keyword>
<evidence type="ECO:0000313" key="5">
    <source>
        <dbReference type="Proteomes" id="UP001607303"/>
    </source>
</evidence>
<dbReference type="InterPro" id="IPR025799">
    <property type="entry name" value="Arg_MeTrfase"/>
</dbReference>
<dbReference type="Gene3D" id="3.40.50.150">
    <property type="entry name" value="Vaccinia Virus protein VP39"/>
    <property type="match status" value="1"/>
</dbReference>
<keyword evidence="5" id="KW-1185">Reference proteome</keyword>
<organism evidence="4 5">
    <name type="scientific">Vespula maculifrons</name>
    <name type="common">Eastern yellow jacket</name>
    <name type="synonym">Wasp</name>
    <dbReference type="NCBI Taxonomy" id="7453"/>
    <lineage>
        <taxon>Eukaryota</taxon>
        <taxon>Metazoa</taxon>
        <taxon>Ecdysozoa</taxon>
        <taxon>Arthropoda</taxon>
        <taxon>Hexapoda</taxon>
        <taxon>Insecta</taxon>
        <taxon>Pterygota</taxon>
        <taxon>Neoptera</taxon>
        <taxon>Endopterygota</taxon>
        <taxon>Hymenoptera</taxon>
        <taxon>Apocrita</taxon>
        <taxon>Aculeata</taxon>
        <taxon>Vespoidea</taxon>
        <taxon>Vespidae</taxon>
        <taxon>Vespinae</taxon>
        <taxon>Vespula</taxon>
    </lineage>
</organism>
<dbReference type="Gene3D" id="1.25.40.10">
    <property type="entry name" value="Tetratricopeptide repeat domain"/>
    <property type="match status" value="1"/>
</dbReference>
<dbReference type="AlphaFoldDB" id="A0ABD2CI50"/>
<dbReference type="Proteomes" id="UP001607303">
    <property type="component" value="Unassembled WGS sequence"/>
</dbReference>
<dbReference type="SUPFAM" id="SSF53335">
    <property type="entry name" value="S-adenosyl-L-methionine-dependent methyltransferases"/>
    <property type="match status" value="1"/>
</dbReference>
<proteinExistence type="predicted"/>
<dbReference type="PANTHER" id="PTHR11006">
    <property type="entry name" value="PROTEIN ARGININE N-METHYLTRANSFERASE"/>
    <property type="match status" value="1"/>
</dbReference>
<dbReference type="Pfam" id="PF06325">
    <property type="entry name" value="PrmA"/>
    <property type="match status" value="1"/>
</dbReference>
<feature type="transmembrane region" description="Helical" evidence="3">
    <location>
        <begin position="16"/>
        <end position="37"/>
    </location>
</feature>
<protein>
    <submittedName>
        <fullName evidence="4">Protein arginine N-methyltransferase 9-like isoform X3</fullName>
    </submittedName>
</protein>
<dbReference type="InterPro" id="IPR029063">
    <property type="entry name" value="SAM-dependent_MTases_sf"/>
</dbReference>
<accession>A0ABD2CI50</accession>
<keyword evidence="3" id="KW-0472">Membrane</keyword>
<dbReference type="EMBL" id="JAYRBN010000050">
    <property type="protein sequence ID" value="KAL2744762.1"/>
    <property type="molecule type" value="Genomic_DNA"/>
</dbReference>
<keyword evidence="1 2" id="KW-0949">S-adenosyl-L-methionine</keyword>
<comment type="caution">
    <text evidence="4">The sequence shown here is derived from an EMBL/GenBank/DDBJ whole genome shotgun (WGS) entry which is preliminary data.</text>
</comment>
<evidence type="ECO:0000313" key="4">
    <source>
        <dbReference type="EMBL" id="KAL2744762.1"/>
    </source>
</evidence>
<dbReference type="SUPFAM" id="SSF48452">
    <property type="entry name" value="TPR-like"/>
    <property type="match status" value="1"/>
</dbReference>
<evidence type="ECO:0000256" key="2">
    <source>
        <dbReference type="PROSITE-ProRule" id="PRU01015"/>
    </source>
</evidence>
<dbReference type="GO" id="GO:0008168">
    <property type="term" value="F:methyltransferase activity"/>
    <property type="evidence" value="ECO:0007669"/>
    <property type="project" value="UniProtKB-KW"/>
</dbReference>
<evidence type="ECO:0000256" key="1">
    <source>
        <dbReference type="ARBA" id="ARBA00022691"/>
    </source>
</evidence>
<reference evidence="4 5" key="1">
    <citation type="journal article" date="2024" name="Ann. Entomol. Soc. Am.">
        <title>Genomic analyses of the southern and eastern yellowjacket wasps (Hymenoptera: Vespidae) reveal evolutionary signatures of social life.</title>
        <authorList>
            <person name="Catto M.A."/>
            <person name="Caine P.B."/>
            <person name="Orr S.E."/>
            <person name="Hunt B.G."/>
            <person name="Goodisman M.A.D."/>
        </authorList>
    </citation>
    <scope>NUCLEOTIDE SEQUENCE [LARGE SCALE GENOMIC DNA]</scope>
    <source>
        <strain evidence="4">232</strain>
        <tissue evidence="4">Head and thorax</tissue>
    </source>
</reference>
<gene>
    <name evidence="4" type="ORF">V1477_007304</name>
</gene>
<name>A0ABD2CI50_VESMC</name>
<dbReference type="Gene3D" id="2.70.160.11">
    <property type="entry name" value="Hnrnp arginine n-methyltransferase1"/>
    <property type="match status" value="1"/>
</dbReference>
<dbReference type="GO" id="GO:0032259">
    <property type="term" value="P:methylation"/>
    <property type="evidence" value="ECO:0007669"/>
    <property type="project" value="UniProtKB-KW"/>
</dbReference>
<sequence>MTNKHSLLQHVCFKSYFSVFALFFIFTKLTALSLFVMEVEVKDIIEKSLKKAKDHDSLGHVGKAYAYYTVVAELCSPKRAEIEEAFTDVLCEWCMQLEVNNRFSDLLLCYKHSLDIYPNNPRMLNNFAAHLLRNNDPMRAIPYLKKALRVDPTFLPAERNLQNAHSMAVARWHFPMLNDKQRNNAFAQAIHKRISEGYDTVLDVGTGTGLLSLYAKDAGAKKIYACEYSTVMVNIAKDVFERNNAKDIKLIPKLSSNLRIPDDIPERLKLIVTETFDAGLFGELIIPSMISAHKNILSKDGMIIPMRATLYMAAVECEYIRYRSSVLFNKIKEECSLSFDNVLIIPDDEYYDTENLENVKINHITEPQVLLHVNFNDIYELQEFAKDGIKAIRCVKCRYDGIIDGLVTWFKLHLDEEIVIDTSEANSCWQLAVFPTIPAVCKEGDNLTIKTEVHNGKLKCSYTLSTFKSDIDSKCTYRLPREIIMFLNDLEYIKSLIQISKSHETRKLNCILDTSPFPIYGLMQLKKNKHSEILYYESSNLILCHLVEQIIKENEIQGTAYAVSDYRQIQHPVDIILFHNFDMKGELKDWGQDSCHELFSYLLKPEGIILPEKVFLMGQLIFSEDLPKIVSVKDANIQWEKNTTNKSNFHKHNEYINVVTNIKNRYSSYKIAEYINEYKIDQIFDLNLSLYSYIPLSEVHTLIEIRENEKTQSVVNFRKIGNNNKQLYPNALICWYKIELTSDHVHYTKRNDSFMNHMALVLEDELQNMIQADNEVKIKIQQVKGLQLYNKIIKI</sequence>
<keyword evidence="2" id="KW-0808">Transferase</keyword>
<dbReference type="InterPro" id="IPR011990">
    <property type="entry name" value="TPR-like_helical_dom_sf"/>
</dbReference>
<dbReference type="PANTHER" id="PTHR11006:SF60">
    <property type="entry name" value="PROTEIN ARGININE N-METHYLTRANSFERASE 9"/>
    <property type="match status" value="1"/>
</dbReference>
<dbReference type="PROSITE" id="PS51678">
    <property type="entry name" value="SAM_MT_PRMT"/>
    <property type="match status" value="1"/>
</dbReference>
<evidence type="ECO:0000256" key="3">
    <source>
        <dbReference type="SAM" id="Phobius"/>
    </source>
</evidence>